<gene>
    <name evidence="1" type="ORF">Q31b_58490</name>
</gene>
<reference evidence="1 2" key="1">
    <citation type="submission" date="2019-02" db="EMBL/GenBank/DDBJ databases">
        <title>Deep-cultivation of Planctomycetes and their phenomic and genomic characterization uncovers novel biology.</title>
        <authorList>
            <person name="Wiegand S."/>
            <person name="Jogler M."/>
            <person name="Boedeker C."/>
            <person name="Pinto D."/>
            <person name="Vollmers J."/>
            <person name="Rivas-Marin E."/>
            <person name="Kohn T."/>
            <person name="Peeters S.H."/>
            <person name="Heuer A."/>
            <person name="Rast P."/>
            <person name="Oberbeckmann S."/>
            <person name="Bunk B."/>
            <person name="Jeske O."/>
            <person name="Meyerdierks A."/>
            <person name="Storesund J.E."/>
            <person name="Kallscheuer N."/>
            <person name="Luecker S."/>
            <person name="Lage O.M."/>
            <person name="Pohl T."/>
            <person name="Merkel B.J."/>
            <person name="Hornburger P."/>
            <person name="Mueller R.-W."/>
            <person name="Bruemmer F."/>
            <person name="Labrenz M."/>
            <person name="Spormann A.M."/>
            <person name="Op Den Camp H."/>
            <person name="Overmann J."/>
            <person name="Amann R."/>
            <person name="Jetten M.S.M."/>
            <person name="Mascher T."/>
            <person name="Medema M.H."/>
            <person name="Devos D.P."/>
            <person name="Kaster A.-K."/>
            <person name="Ovreas L."/>
            <person name="Rohde M."/>
            <person name="Galperin M.Y."/>
            <person name="Jogler C."/>
        </authorList>
    </citation>
    <scope>NUCLEOTIDE SEQUENCE [LARGE SCALE GENOMIC DNA]</scope>
    <source>
        <strain evidence="1 2">Q31b</strain>
    </source>
</reference>
<evidence type="ECO:0008006" key="3">
    <source>
        <dbReference type="Google" id="ProtNLM"/>
    </source>
</evidence>
<dbReference type="SUPFAM" id="SSF48452">
    <property type="entry name" value="TPR-like"/>
    <property type="match status" value="1"/>
</dbReference>
<evidence type="ECO:0000313" key="1">
    <source>
        <dbReference type="EMBL" id="TWU32154.1"/>
    </source>
</evidence>
<proteinExistence type="predicted"/>
<dbReference type="Proteomes" id="UP000315471">
    <property type="component" value="Unassembled WGS sequence"/>
</dbReference>
<protein>
    <recommendedName>
        <fullName evidence="3">Tetratricopeptide repeat protein</fullName>
    </recommendedName>
</protein>
<keyword evidence="2" id="KW-1185">Reference proteome</keyword>
<dbReference type="Gene3D" id="1.25.40.10">
    <property type="entry name" value="Tetratricopeptide repeat domain"/>
    <property type="match status" value="1"/>
</dbReference>
<accession>A0A5C6D8P2</accession>
<dbReference type="AlphaFoldDB" id="A0A5C6D8P2"/>
<comment type="caution">
    <text evidence="1">The sequence shown here is derived from an EMBL/GenBank/DDBJ whole genome shotgun (WGS) entry which is preliminary data.</text>
</comment>
<name>A0A5C6D8P2_9BACT</name>
<sequence length="436" mass="50228">MAKKKTARPETTQPEWKTKWPRNGDLATWFRYMLRKCEAISDDNDAAERAHLPIEHLAELDRENDAIRWVNRFLKRLPQDSVLDTVHMAELGAKVSLNAGNLKRMEKYLAIAESTEPFNTRKCDRGFSINSVRDFRADNGILDPKDAVDDDQRNRAEFWGAHRRFKQALNARRKKQARQAVAEMEGVACKLKRRSRREQFVYFVVTSYAELQDTDAVKRCIRRLDKHDRDMVLDATTLLELGMKREAIARTKRDIAEDLEKLAIMDDPNIHFPAMSISRSLRLLFEQGETNSAKHWLRRALREMPTWPALEFGWSTSAVYNTFAEAVALIEGAEAAEQLLEQAMRDGHLEKRPGFSKAAINSAIDLKADMGRIEEAIEDARKLRSPKQRRKELGKLLARAGRWKELREVLCQVTSPEEAADVMWWIKFELPGGAVK</sequence>
<organism evidence="1 2">
    <name type="scientific">Novipirellula aureliae</name>
    <dbReference type="NCBI Taxonomy" id="2527966"/>
    <lineage>
        <taxon>Bacteria</taxon>
        <taxon>Pseudomonadati</taxon>
        <taxon>Planctomycetota</taxon>
        <taxon>Planctomycetia</taxon>
        <taxon>Pirellulales</taxon>
        <taxon>Pirellulaceae</taxon>
        <taxon>Novipirellula</taxon>
    </lineage>
</organism>
<evidence type="ECO:0000313" key="2">
    <source>
        <dbReference type="Proteomes" id="UP000315471"/>
    </source>
</evidence>
<dbReference type="InterPro" id="IPR011990">
    <property type="entry name" value="TPR-like_helical_dom_sf"/>
</dbReference>
<dbReference type="OrthoDB" id="260584at2"/>
<dbReference type="RefSeq" id="WP_146602886.1">
    <property type="nucleotide sequence ID" value="NZ_SJPY01000023.1"/>
</dbReference>
<dbReference type="EMBL" id="SJPY01000023">
    <property type="protein sequence ID" value="TWU32154.1"/>
    <property type="molecule type" value="Genomic_DNA"/>
</dbReference>